<gene>
    <name evidence="3" type="ORF">COCSUDRAFT_58030</name>
</gene>
<protein>
    <submittedName>
        <fullName evidence="3">Uncharacterized protein</fullName>
    </submittedName>
</protein>
<evidence type="ECO:0000256" key="2">
    <source>
        <dbReference type="SAM" id="MobiDB-lite"/>
    </source>
</evidence>
<keyword evidence="1" id="KW-0175">Coiled coil</keyword>
<dbReference type="GeneID" id="17038299"/>
<dbReference type="Proteomes" id="UP000007264">
    <property type="component" value="Unassembled WGS sequence"/>
</dbReference>
<feature type="compositionally biased region" description="Polar residues" evidence="2">
    <location>
        <begin position="236"/>
        <end position="247"/>
    </location>
</feature>
<dbReference type="EMBL" id="AGSI01000016">
    <property type="protein sequence ID" value="EIE20323.1"/>
    <property type="molecule type" value="Genomic_DNA"/>
</dbReference>
<evidence type="ECO:0000313" key="3">
    <source>
        <dbReference type="EMBL" id="EIE20323.1"/>
    </source>
</evidence>
<reference evidence="3 4" key="1">
    <citation type="journal article" date="2012" name="Genome Biol.">
        <title>The genome of the polar eukaryotic microalga coccomyxa subellipsoidea reveals traits of cold adaptation.</title>
        <authorList>
            <person name="Blanc G."/>
            <person name="Agarkova I."/>
            <person name="Grimwood J."/>
            <person name="Kuo A."/>
            <person name="Brueggeman A."/>
            <person name="Dunigan D."/>
            <person name="Gurnon J."/>
            <person name="Ladunga I."/>
            <person name="Lindquist E."/>
            <person name="Lucas S."/>
            <person name="Pangilinan J."/>
            <person name="Proschold T."/>
            <person name="Salamov A."/>
            <person name="Schmutz J."/>
            <person name="Weeks D."/>
            <person name="Yamada T."/>
            <person name="Claverie J.M."/>
            <person name="Grigoriev I."/>
            <person name="Van Etten J."/>
            <person name="Lomsadze A."/>
            <person name="Borodovsky M."/>
        </authorList>
    </citation>
    <scope>NUCLEOTIDE SEQUENCE [LARGE SCALE GENOMIC DNA]</scope>
    <source>
        <strain evidence="3 4">C-169</strain>
    </source>
</reference>
<dbReference type="SUPFAM" id="SSF57997">
    <property type="entry name" value="Tropomyosin"/>
    <property type="match status" value="1"/>
</dbReference>
<evidence type="ECO:0000313" key="4">
    <source>
        <dbReference type="Proteomes" id="UP000007264"/>
    </source>
</evidence>
<dbReference type="OrthoDB" id="512972at2759"/>
<dbReference type="KEGG" id="csl:COCSUDRAFT_58030"/>
<proteinExistence type="predicted"/>
<comment type="caution">
    <text evidence="3">The sequence shown here is derived from an EMBL/GenBank/DDBJ whole genome shotgun (WGS) entry which is preliminary data.</text>
</comment>
<organism evidence="3 4">
    <name type="scientific">Coccomyxa subellipsoidea (strain C-169)</name>
    <name type="common">Green microalga</name>
    <dbReference type="NCBI Taxonomy" id="574566"/>
    <lineage>
        <taxon>Eukaryota</taxon>
        <taxon>Viridiplantae</taxon>
        <taxon>Chlorophyta</taxon>
        <taxon>core chlorophytes</taxon>
        <taxon>Trebouxiophyceae</taxon>
        <taxon>Trebouxiophyceae incertae sedis</taxon>
        <taxon>Coccomyxaceae</taxon>
        <taxon>Coccomyxa</taxon>
        <taxon>Coccomyxa subellipsoidea</taxon>
    </lineage>
</organism>
<accession>I0YPK4</accession>
<keyword evidence="4" id="KW-1185">Reference proteome</keyword>
<dbReference type="RefSeq" id="XP_005644867.1">
    <property type="nucleotide sequence ID" value="XM_005644810.1"/>
</dbReference>
<feature type="region of interest" description="Disordered" evidence="2">
    <location>
        <begin position="232"/>
        <end position="263"/>
    </location>
</feature>
<feature type="coiled-coil region" evidence="1">
    <location>
        <begin position="53"/>
        <end position="179"/>
    </location>
</feature>
<dbReference type="AlphaFoldDB" id="I0YPK4"/>
<name>I0YPK4_COCSC</name>
<sequence>MTCSNERQQLVEERDCAVEQLRWMEASRDDLARQQGQYKGRIAKLEGAISSGEKRLQATIVELETTKVRQRQELTEFASLEHKAAADAESSVGSQIAQLEARLAEQTAALDGARKEAADAQASLRTTQSELKKVTEAHAPCGAAAAKAQQELTLLRSHVQQLAQDRAQAANNIRIAEKEVDLIHQANEQMFRYLNYVRSRLGTHIAELQQTPDLLHLLKDLHKWCAHESRGRALTTPMQAPQPSKTPGLTPAPKGFASRTPVASRSRLGLFGA</sequence>
<evidence type="ECO:0000256" key="1">
    <source>
        <dbReference type="SAM" id="Coils"/>
    </source>
</evidence>